<dbReference type="AlphaFoldDB" id="A0A8T0PL48"/>
<comment type="caution">
    <text evidence="2">The sequence shown here is derived from an EMBL/GenBank/DDBJ whole genome shotgun (WGS) entry which is preliminary data.</text>
</comment>
<name>A0A8T0PL48_PANVG</name>
<dbReference type="Proteomes" id="UP000823388">
    <property type="component" value="Chromosome 8K"/>
</dbReference>
<sequence length="97" mass="11218">MPLMKQALPGIGMHSSNCQKSGPDRISTLLDELLLHVMYFLTLQEAVQTSLLSRRWKNLWASLMWLNFEAAKFSSIRTYRQFVNNALQYRSSLPMPV</sequence>
<keyword evidence="3" id="KW-1185">Reference proteome</keyword>
<reference evidence="2" key="1">
    <citation type="submission" date="2020-05" db="EMBL/GenBank/DDBJ databases">
        <title>WGS assembly of Panicum virgatum.</title>
        <authorList>
            <person name="Lovell J.T."/>
            <person name="Jenkins J."/>
            <person name="Shu S."/>
            <person name="Juenger T.E."/>
            <person name="Schmutz J."/>
        </authorList>
    </citation>
    <scope>NUCLEOTIDE SEQUENCE</scope>
    <source>
        <strain evidence="2">AP13</strain>
    </source>
</reference>
<dbReference type="PANTHER" id="PTHR34223">
    <property type="entry name" value="OS11G0201299 PROTEIN"/>
    <property type="match status" value="1"/>
</dbReference>
<dbReference type="InterPro" id="IPR053197">
    <property type="entry name" value="F-box_SCFL_complex_component"/>
</dbReference>
<organism evidence="2 3">
    <name type="scientific">Panicum virgatum</name>
    <name type="common">Blackwell switchgrass</name>
    <dbReference type="NCBI Taxonomy" id="38727"/>
    <lineage>
        <taxon>Eukaryota</taxon>
        <taxon>Viridiplantae</taxon>
        <taxon>Streptophyta</taxon>
        <taxon>Embryophyta</taxon>
        <taxon>Tracheophyta</taxon>
        <taxon>Spermatophyta</taxon>
        <taxon>Magnoliopsida</taxon>
        <taxon>Liliopsida</taxon>
        <taxon>Poales</taxon>
        <taxon>Poaceae</taxon>
        <taxon>PACMAD clade</taxon>
        <taxon>Panicoideae</taxon>
        <taxon>Panicodae</taxon>
        <taxon>Paniceae</taxon>
        <taxon>Panicinae</taxon>
        <taxon>Panicum</taxon>
        <taxon>Panicum sect. Hiantes</taxon>
    </lineage>
</organism>
<dbReference type="Pfam" id="PF00646">
    <property type="entry name" value="F-box"/>
    <property type="match status" value="1"/>
</dbReference>
<proteinExistence type="predicted"/>
<protein>
    <recommendedName>
        <fullName evidence="1">F-box domain-containing protein</fullName>
    </recommendedName>
</protein>
<evidence type="ECO:0000313" key="3">
    <source>
        <dbReference type="Proteomes" id="UP000823388"/>
    </source>
</evidence>
<evidence type="ECO:0000259" key="1">
    <source>
        <dbReference type="Pfam" id="PF00646"/>
    </source>
</evidence>
<dbReference type="EMBL" id="CM029051">
    <property type="protein sequence ID" value="KAG2562713.1"/>
    <property type="molecule type" value="Genomic_DNA"/>
</dbReference>
<evidence type="ECO:0000313" key="2">
    <source>
        <dbReference type="EMBL" id="KAG2562713.1"/>
    </source>
</evidence>
<dbReference type="PANTHER" id="PTHR34223:SF14">
    <property type="entry name" value="OS08G0149100 PROTEIN"/>
    <property type="match status" value="1"/>
</dbReference>
<dbReference type="InterPro" id="IPR001810">
    <property type="entry name" value="F-box_dom"/>
</dbReference>
<feature type="domain" description="F-box" evidence="1">
    <location>
        <begin position="27"/>
        <end position="63"/>
    </location>
</feature>
<dbReference type="SUPFAM" id="SSF81383">
    <property type="entry name" value="F-box domain"/>
    <property type="match status" value="1"/>
</dbReference>
<gene>
    <name evidence="2" type="ORF">PVAP13_8KG244711</name>
</gene>
<dbReference type="InterPro" id="IPR036047">
    <property type="entry name" value="F-box-like_dom_sf"/>
</dbReference>
<dbReference type="Gene3D" id="1.20.1280.50">
    <property type="match status" value="1"/>
</dbReference>
<accession>A0A8T0PL48</accession>